<feature type="domain" description="SIS" evidence="5">
    <location>
        <begin position="106"/>
        <end position="246"/>
    </location>
</feature>
<sequence>MENLAKLFNKLTNSEQKVFTYIYQNQQKVMKMRISDLAKETYTSKTVIINMAQKLGFEGFADLKYYLKSVNNDEDDKKVLEDLQYNLKQNIEKTFVVVETDLYKTITRQILDAKTVYVFARGTSKAAGHYLNHLLLTIGIKCIFVDDYNLLTLVGNTLTRDELVILISLSGNTEKILEVANMAKVKGVKSIAITSFGNNELSRICDYTLHCVANDTETKHNDSISRIGMFIVIEMIVNCIKELDRK</sequence>
<dbReference type="Pfam" id="PF01418">
    <property type="entry name" value="HTH_6"/>
    <property type="match status" value="1"/>
</dbReference>
<dbReference type="GO" id="GO:1901135">
    <property type="term" value="P:carbohydrate derivative metabolic process"/>
    <property type="evidence" value="ECO:0007669"/>
    <property type="project" value="InterPro"/>
</dbReference>
<comment type="caution">
    <text evidence="6">The sequence shown here is derived from an EMBL/GenBank/DDBJ whole genome shotgun (WGS) entry which is preliminary data.</text>
</comment>
<dbReference type="PANTHER" id="PTHR30514:SF21">
    <property type="entry name" value="RPIR-FAMILY TRANSCRIPTIONAL REGULATOR"/>
    <property type="match status" value="1"/>
</dbReference>
<dbReference type="InterPro" id="IPR009057">
    <property type="entry name" value="Homeodomain-like_sf"/>
</dbReference>
<feature type="domain" description="HTH rpiR-type" evidence="4">
    <location>
        <begin position="1"/>
        <end position="74"/>
    </location>
</feature>
<keyword evidence="3" id="KW-0804">Transcription</keyword>
<evidence type="ECO:0000313" key="7">
    <source>
        <dbReference type="Proteomes" id="UP000295325"/>
    </source>
</evidence>
<gene>
    <name evidence="6" type="ORF">EDD71_11938</name>
</gene>
<accession>A0A4R7KBF2</accession>
<dbReference type="SUPFAM" id="SSF46689">
    <property type="entry name" value="Homeodomain-like"/>
    <property type="match status" value="1"/>
</dbReference>
<dbReference type="SUPFAM" id="SSF53697">
    <property type="entry name" value="SIS domain"/>
    <property type="match status" value="1"/>
</dbReference>
<dbReference type="Proteomes" id="UP000295325">
    <property type="component" value="Unassembled WGS sequence"/>
</dbReference>
<dbReference type="EMBL" id="SOAZ01000019">
    <property type="protein sequence ID" value="TDT51308.1"/>
    <property type="molecule type" value="Genomic_DNA"/>
</dbReference>
<dbReference type="InterPro" id="IPR036388">
    <property type="entry name" value="WH-like_DNA-bd_sf"/>
</dbReference>
<dbReference type="RefSeq" id="WP_133628749.1">
    <property type="nucleotide sequence ID" value="NZ_SOAZ01000019.1"/>
</dbReference>
<keyword evidence="1" id="KW-0805">Transcription regulation</keyword>
<keyword evidence="2" id="KW-0238">DNA-binding</keyword>
<dbReference type="InterPro" id="IPR046348">
    <property type="entry name" value="SIS_dom_sf"/>
</dbReference>
<proteinExistence type="predicted"/>
<dbReference type="OrthoDB" id="2930at2"/>
<dbReference type="InterPro" id="IPR001347">
    <property type="entry name" value="SIS_dom"/>
</dbReference>
<evidence type="ECO:0000256" key="2">
    <source>
        <dbReference type="ARBA" id="ARBA00023125"/>
    </source>
</evidence>
<dbReference type="InterPro" id="IPR000281">
    <property type="entry name" value="HTH_RpiR"/>
</dbReference>
<organism evidence="6 7">
    <name type="scientific">Fonticella tunisiensis</name>
    <dbReference type="NCBI Taxonomy" id="1096341"/>
    <lineage>
        <taxon>Bacteria</taxon>
        <taxon>Bacillati</taxon>
        <taxon>Bacillota</taxon>
        <taxon>Clostridia</taxon>
        <taxon>Eubacteriales</taxon>
        <taxon>Clostridiaceae</taxon>
        <taxon>Fonticella</taxon>
    </lineage>
</organism>
<dbReference type="GO" id="GO:0097367">
    <property type="term" value="F:carbohydrate derivative binding"/>
    <property type="evidence" value="ECO:0007669"/>
    <property type="project" value="InterPro"/>
</dbReference>
<evidence type="ECO:0000256" key="3">
    <source>
        <dbReference type="ARBA" id="ARBA00023163"/>
    </source>
</evidence>
<dbReference type="InterPro" id="IPR047640">
    <property type="entry name" value="RpiR-like"/>
</dbReference>
<evidence type="ECO:0000313" key="6">
    <source>
        <dbReference type="EMBL" id="TDT51308.1"/>
    </source>
</evidence>
<dbReference type="Pfam" id="PF01380">
    <property type="entry name" value="SIS"/>
    <property type="match status" value="1"/>
</dbReference>
<protein>
    <submittedName>
        <fullName evidence="6">RpiR family transcriptional regulator</fullName>
    </submittedName>
</protein>
<dbReference type="Gene3D" id="3.40.50.10490">
    <property type="entry name" value="Glucose-6-phosphate isomerase like protein, domain 1"/>
    <property type="match status" value="1"/>
</dbReference>
<name>A0A4R7KBF2_9CLOT</name>
<dbReference type="GO" id="GO:0003700">
    <property type="term" value="F:DNA-binding transcription factor activity"/>
    <property type="evidence" value="ECO:0007669"/>
    <property type="project" value="InterPro"/>
</dbReference>
<dbReference type="CDD" id="cd05013">
    <property type="entry name" value="SIS_RpiR"/>
    <property type="match status" value="1"/>
</dbReference>
<dbReference type="AlphaFoldDB" id="A0A4R7KBF2"/>
<dbReference type="PROSITE" id="PS51071">
    <property type="entry name" value="HTH_RPIR"/>
    <property type="match status" value="1"/>
</dbReference>
<dbReference type="PROSITE" id="PS51464">
    <property type="entry name" value="SIS"/>
    <property type="match status" value="1"/>
</dbReference>
<dbReference type="GO" id="GO:0003677">
    <property type="term" value="F:DNA binding"/>
    <property type="evidence" value="ECO:0007669"/>
    <property type="project" value="UniProtKB-KW"/>
</dbReference>
<dbReference type="Gene3D" id="1.10.10.10">
    <property type="entry name" value="Winged helix-like DNA-binding domain superfamily/Winged helix DNA-binding domain"/>
    <property type="match status" value="1"/>
</dbReference>
<evidence type="ECO:0000259" key="5">
    <source>
        <dbReference type="PROSITE" id="PS51464"/>
    </source>
</evidence>
<reference evidence="6 7" key="1">
    <citation type="submission" date="2019-03" db="EMBL/GenBank/DDBJ databases">
        <title>Genomic Encyclopedia of Type Strains, Phase IV (KMG-IV): sequencing the most valuable type-strain genomes for metagenomic binning, comparative biology and taxonomic classification.</title>
        <authorList>
            <person name="Goeker M."/>
        </authorList>
    </citation>
    <scope>NUCLEOTIDE SEQUENCE [LARGE SCALE GENOMIC DNA]</scope>
    <source>
        <strain evidence="6 7">DSM 24455</strain>
    </source>
</reference>
<evidence type="ECO:0000256" key="1">
    <source>
        <dbReference type="ARBA" id="ARBA00023015"/>
    </source>
</evidence>
<dbReference type="PANTHER" id="PTHR30514">
    <property type="entry name" value="GLUCOKINASE"/>
    <property type="match status" value="1"/>
</dbReference>
<keyword evidence="7" id="KW-1185">Reference proteome</keyword>
<dbReference type="InterPro" id="IPR035472">
    <property type="entry name" value="RpiR-like_SIS"/>
</dbReference>
<evidence type="ECO:0000259" key="4">
    <source>
        <dbReference type="PROSITE" id="PS51071"/>
    </source>
</evidence>